<protein>
    <submittedName>
        <fullName evidence="2">Uncharacterized protein</fullName>
    </submittedName>
</protein>
<feature type="region of interest" description="Disordered" evidence="1">
    <location>
        <begin position="18"/>
        <end position="62"/>
    </location>
</feature>
<keyword evidence="3" id="KW-1185">Reference proteome</keyword>
<dbReference type="EMBL" id="CAUYUJ010015687">
    <property type="protein sequence ID" value="CAK0856982.1"/>
    <property type="molecule type" value="Genomic_DNA"/>
</dbReference>
<sequence>MACPPGVLSSVWSWWQSQTREQRKGQDGESMEDESSKFDPKKATLNRVRRRRGAAFKEKTAPKMSQEMKDLLLVILRATYQNTRQVRELKGCIITTVKVDDTDPLVEAIETENRSYAKMIRQEGENHGKGPPAPGAAMAMMESLVKQDIGAKSKEELTAAIQAINELDAYEAQDMFPICKVEKAYKSGTAKIMYHCRDISVRQKIMTALHNASKPACLGPAPAGFVEDELALYMDALANDIDGRSMRMLKATPAQSQCYHLHDFGHFMWEISSWCKQWLEQLGAAMCTTLHGTECNYFDF</sequence>
<proteinExistence type="predicted"/>
<accession>A0ABN9UC64</accession>
<dbReference type="Proteomes" id="UP001189429">
    <property type="component" value="Unassembled WGS sequence"/>
</dbReference>
<name>A0ABN9UC64_9DINO</name>
<evidence type="ECO:0000313" key="3">
    <source>
        <dbReference type="Proteomes" id="UP001189429"/>
    </source>
</evidence>
<evidence type="ECO:0000313" key="2">
    <source>
        <dbReference type="EMBL" id="CAK0856982.1"/>
    </source>
</evidence>
<comment type="caution">
    <text evidence="2">The sequence shown here is derived from an EMBL/GenBank/DDBJ whole genome shotgun (WGS) entry which is preliminary data.</text>
</comment>
<evidence type="ECO:0000256" key="1">
    <source>
        <dbReference type="SAM" id="MobiDB-lite"/>
    </source>
</evidence>
<organism evidence="2 3">
    <name type="scientific">Prorocentrum cordatum</name>
    <dbReference type="NCBI Taxonomy" id="2364126"/>
    <lineage>
        <taxon>Eukaryota</taxon>
        <taxon>Sar</taxon>
        <taxon>Alveolata</taxon>
        <taxon>Dinophyceae</taxon>
        <taxon>Prorocentrales</taxon>
        <taxon>Prorocentraceae</taxon>
        <taxon>Prorocentrum</taxon>
    </lineage>
</organism>
<reference evidence="2" key="1">
    <citation type="submission" date="2023-10" db="EMBL/GenBank/DDBJ databases">
        <authorList>
            <person name="Chen Y."/>
            <person name="Shah S."/>
            <person name="Dougan E. K."/>
            <person name="Thang M."/>
            <person name="Chan C."/>
        </authorList>
    </citation>
    <scope>NUCLEOTIDE SEQUENCE [LARGE SCALE GENOMIC DNA]</scope>
</reference>
<gene>
    <name evidence="2" type="ORF">PCOR1329_LOCUS47217</name>
</gene>